<name>A0ACC0FS41_9ERIC</name>
<organism evidence="1 2">
    <name type="scientific">Camellia lanceoleosa</name>
    <dbReference type="NCBI Taxonomy" id="1840588"/>
    <lineage>
        <taxon>Eukaryota</taxon>
        <taxon>Viridiplantae</taxon>
        <taxon>Streptophyta</taxon>
        <taxon>Embryophyta</taxon>
        <taxon>Tracheophyta</taxon>
        <taxon>Spermatophyta</taxon>
        <taxon>Magnoliopsida</taxon>
        <taxon>eudicotyledons</taxon>
        <taxon>Gunneridae</taxon>
        <taxon>Pentapetalae</taxon>
        <taxon>asterids</taxon>
        <taxon>Ericales</taxon>
        <taxon>Theaceae</taxon>
        <taxon>Camellia</taxon>
    </lineage>
</organism>
<proteinExistence type="predicted"/>
<evidence type="ECO:0000313" key="1">
    <source>
        <dbReference type="EMBL" id="KAI7990231.1"/>
    </source>
</evidence>
<reference evidence="1 2" key="1">
    <citation type="journal article" date="2022" name="Plant J.">
        <title>Chromosome-level genome of Camellia lanceoleosa provides a valuable resource for understanding genome evolution and self-incompatibility.</title>
        <authorList>
            <person name="Gong W."/>
            <person name="Xiao S."/>
            <person name="Wang L."/>
            <person name="Liao Z."/>
            <person name="Chang Y."/>
            <person name="Mo W."/>
            <person name="Hu G."/>
            <person name="Li W."/>
            <person name="Zhao G."/>
            <person name="Zhu H."/>
            <person name="Hu X."/>
            <person name="Ji K."/>
            <person name="Xiang X."/>
            <person name="Song Q."/>
            <person name="Yuan D."/>
            <person name="Jin S."/>
            <person name="Zhang L."/>
        </authorList>
    </citation>
    <scope>NUCLEOTIDE SEQUENCE [LARGE SCALE GENOMIC DNA]</scope>
    <source>
        <strain evidence="1">SQ_2022a</strain>
    </source>
</reference>
<accession>A0ACC0FS41</accession>
<dbReference type="Proteomes" id="UP001060215">
    <property type="component" value="Chromosome 13"/>
</dbReference>
<keyword evidence="2" id="KW-1185">Reference proteome</keyword>
<dbReference type="EMBL" id="CM045770">
    <property type="protein sequence ID" value="KAI7990231.1"/>
    <property type="molecule type" value="Genomic_DNA"/>
</dbReference>
<gene>
    <name evidence="1" type="ORF">LOK49_LG12G01961</name>
</gene>
<sequence>MTSSLLLLRTRRRRRNDSKKKKATTRHHISTSSTESRLFGDKRDEEEEGIVTLVSFSRNHKKRMKRAKCNISKGGNVWSPEIESLGRLSGLKKLIPLFAAEGKVKKSFAMVKKLEDLYENFKRSMMEMILEKQMFEARDLEQLLECFLAEFA</sequence>
<comment type="caution">
    <text evidence="1">The sequence shown here is derived from an EMBL/GenBank/DDBJ whole genome shotgun (WGS) entry which is preliminary data.</text>
</comment>
<protein>
    <submittedName>
        <fullName evidence="1">Transcription repressor OFP7</fullName>
    </submittedName>
</protein>
<evidence type="ECO:0000313" key="2">
    <source>
        <dbReference type="Proteomes" id="UP001060215"/>
    </source>
</evidence>